<dbReference type="EMBL" id="CAKJVE010000004">
    <property type="protein sequence ID" value="CAG9706991.1"/>
    <property type="molecule type" value="Genomic_DNA"/>
</dbReference>
<evidence type="ECO:0000259" key="8">
    <source>
        <dbReference type="SMART" id="SM00014"/>
    </source>
</evidence>
<dbReference type="SUPFAM" id="SSF48317">
    <property type="entry name" value="Acid phosphatase/Vanadium-dependent haloperoxidase"/>
    <property type="match status" value="1"/>
</dbReference>
<dbReference type="Pfam" id="PF01569">
    <property type="entry name" value="PAP2"/>
    <property type="match status" value="1"/>
</dbReference>
<comment type="subcellular location">
    <subcellularLocation>
        <location evidence="1">Cell membrane</location>
        <topology evidence="1">Multi-pass membrane protein</topology>
    </subcellularLocation>
</comment>
<dbReference type="Gene3D" id="1.20.144.10">
    <property type="entry name" value="Phosphatidic acid phosphatase type 2/haloperoxidase"/>
    <property type="match status" value="2"/>
</dbReference>
<keyword evidence="4 10" id="KW-0378">Hydrolase</keyword>
<reference evidence="10 11" key="1">
    <citation type="submission" date="2018-06" db="EMBL/GenBank/DDBJ databases">
        <authorList>
            <consortium name="IHU Genomes"/>
        </authorList>
    </citation>
    <scope>NUCLEOTIDE SEQUENCE [LARGE SCALE GENOMIC DNA]</scope>
    <source>
        <strain evidence="10 11">NEC25</strain>
    </source>
</reference>
<proteinExistence type="predicted"/>
<feature type="domain" description="Phosphatidic acid phosphatase type 2/haloperoxidase" evidence="8">
    <location>
        <begin position="58"/>
        <end position="169"/>
    </location>
</feature>
<dbReference type="GO" id="GO:0005886">
    <property type="term" value="C:plasma membrane"/>
    <property type="evidence" value="ECO:0007669"/>
    <property type="project" value="UniProtKB-SubCell"/>
</dbReference>
<feature type="transmembrane region" description="Helical" evidence="7">
    <location>
        <begin position="58"/>
        <end position="77"/>
    </location>
</feature>
<sequence length="180" mass="20144">MVDAITRIDFSILNFIQENIKNTLLDKIMVFITSLGNMSIIWIIIGICLLISKRYRKYGIMLFIVLLLCAIVGNLTLKPLVARIRPFNSKPLIDGLLIKEPLDYSFPSGHTMCSFAPAVVLYYMNKKAGICAVILSTLIGFSRLYLYVHYPSDVASGAVIGIILGTLSIYLYNMIQSKIN</sequence>
<evidence type="ECO:0000313" key="9">
    <source>
        <dbReference type="EMBL" id="CAG9706991.1"/>
    </source>
</evidence>
<reference evidence="9" key="2">
    <citation type="submission" date="2021-10" db="EMBL/GenBank/DDBJ databases">
        <authorList>
            <person name="Mesa V."/>
        </authorList>
    </citation>
    <scope>NUCLEOTIDE SEQUENCE</scope>
    <source>
        <strain evidence="9">CC3_PB</strain>
    </source>
</reference>
<name>A0A650MHV0_9CLOT</name>
<dbReference type="EMBL" id="UWJD01000002">
    <property type="protein sequence ID" value="VCT84920.1"/>
    <property type="molecule type" value="Genomic_DNA"/>
</dbReference>
<dbReference type="CDD" id="cd03392">
    <property type="entry name" value="PAP2_like_2"/>
    <property type="match status" value="1"/>
</dbReference>
<evidence type="ECO:0000256" key="6">
    <source>
        <dbReference type="ARBA" id="ARBA00023136"/>
    </source>
</evidence>
<feature type="transmembrane region" description="Helical" evidence="7">
    <location>
        <begin position="154"/>
        <end position="172"/>
    </location>
</feature>
<accession>A0A650MHV0</accession>
<feature type="transmembrane region" description="Helical" evidence="7">
    <location>
        <begin position="28"/>
        <end position="51"/>
    </location>
</feature>
<keyword evidence="3 7" id="KW-0812">Transmembrane</keyword>
<protein>
    <submittedName>
        <fullName evidence="10">Undecaprenyl-diphosphatase BcrC</fullName>
        <ecNumber evidence="10">3.6.1.27</ecNumber>
    </submittedName>
</protein>
<organism evidence="10 11">
    <name type="scientific">Clostridium neonatale</name>
    <dbReference type="NCBI Taxonomy" id="137838"/>
    <lineage>
        <taxon>Bacteria</taxon>
        <taxon>Bacillati</taxon>
        <taxon>Bacillota</taxon>
        <taxon>Clostridia</taxon>
        <taxon>Eubacteriales</taxon>
        <taxon>Clostridiaceae</taxon>
        <taxon>Clostridium</taxon>
    </lineage>
</organism>
<dbReference type="InterPro" id="IPR036938">
    <property type="entry name" value="PAP2/HPO_sf"/>
</dbReference>
<evidence type="ECO:0000256" key="5">
    <source>
        <dbReference type="ARBA" id="ARBA00022989"/>
    </source>
</evidence>
<evidence type="ECO:0000313" key="10">
    <source>
        <dbReference type="EMBL" id="VCT84920.1"/>
    </source>
</evidence>
<evidence type="ECO:0000256" key="1">
    <source>
        <dbReference type="ARBA" id="ARBA00004651"/>
    </source>
</evidence>
<dbReference type="AlphaFoldDB" id="A0A650MHV0"/>
<evidence type="ECO:0000256" key="2">
    <source>
        <dbReference type="ARBA" id="ARBA00022475"/>
    </source>
</evidence>
<dbReference type="RefSeq" id="WP_243145202.1">
    <property type="nucleotide sequence ID" value="NZ_CAKJVE010000004.1"/>
</dbReference>
<keyword evidence="2" id="KW-1003">Cell membrane</keyword>
<dbReference type="Proteomes" id="UP000431451">
    <property type="component" value="Unassembled WGS sequence"/>
</dbReference>
<dbReference type="SMART" id="SM00014">
    <property type="entry name" value="acidPPc"/>
    <property type="match status" value="1"/>
</dbReference>
<gene>
    <name evidence="10" type="primary">bcrC_4</name>
    <name evidence="9" type="ORF">CNEO_42801</name>
    <name evidence="10" type="ORF">CNEONATNEC25_02521</name>
</gene>
<dbReference type="PANTHER" id="PTHR14969:SF62">
    <property type="entry name" value="DECAPRENYLPHOSPHORYL-5-PHOSPHORIBOSE PHOSPHATASE RV3807C-RELATED"/>
    <property type="match status" value="1"/>
</dbReference>
<dbReference type="InterPro" id="IPR000326">
    <property type="entry name" value="PAP2/HPO"/>
</dbReference>
<keyword evidence="6 7" id="KW-0472">Membrane</keyword>
<dbReference type="PANTHER" id="PTHR14969">
    <property type="entry name" value="SPHINGOSINE-1-PHOSPHATE PHOSPHOHYDROLASE"/>
    <property type="match status" value="1"/>
</dbReference>
<keyword evidence="5 7" id="KW-1133">Transmembrane helix</keyword>
<evidence type="ECO:0000256" key="4">
    <source>
        <dbReference type="ARBA" id="ARBA00022801"/>
    </source>
</evidence>
<evidence type="ECO:0000256" key="3">
    <source>
        <dbReference type="ARBA" id="ARBA00022692"/>
    </source>
</evidence>
<dbReference type="EC" id="3.6.1.27" evidence="10"/>
<dbReference type="Proteomes" id="UP000789738">
    <property type="component" value="Unassembled WGS sequence"/>
</dbReference>
<dbReference type="GO" id="GO:0050380">
    <property type="term" value="F:undecaprenyl-diphosphatase activity"/>
    <property type="evidence" value="ECO:0007669"/>
    <property type="project" value="UniProtKB-EC"/>
</dbReference>
<evidence type="ECO:0000256" key="7">
    <source>
        <dbReference type="SAM" id="Phobius"/>
    </source>
</evidence>
<evidence type="ECO:0000313" key="11">
    <source>
        <dbReference type="Proteomes" id="UP000431451"/>
    </source>
</evidence>
<feature type="transmembrane region" description="Helical" evidence="7">
    <location>
        <begin position="130"/>
        <end position="148"/>
    </location>
</feature>